<accession>A0A915L9I2</accession>
<name>A0A915L9I2_ROMCU</name>
<sequence>MDNIENNYNIRPADIRCVFRDGSRDKDGQNPRFLKIVSVT</sequence>
<reference evidence="2" key="1">
    <citation type="submission" date="2022-11" db="UniProtKB">
        <authorList>
            <consortium name="WormBaseParasite"/>
        </authorList>
    </citation>
    <scope>IDENTIFICATION</scope>
</reference>
<evidence type="ECO:0000313" key="2">
    <source>
        <dbReference type="WBParaSite" id="nRc.2.0.1.t47482-RA"/>
    </source>
</evidence>
<evidence type="ECO:0000313" key="1">
    <source>
        <dbReference type="Proteomes" id="UP000887565"/>
    </source>
</evidence>
<keyword evidence="1" id="KW-1185">Reference proteome</keyword>
<dbReference type="AlphaFoldDB" id="A0A915L9I2"/>
<dbReference type="Proteomes" id="UP000887565">
    <property type="component" value="Unplaced"/>
</dbReference>
<protein>
    <submittedName>
        <fullName evidence="2">Uncharacterized protein</fullName>
    </submittedName>
</protein>
<proteinExistence type="predicted"/>
<dbReference type="WBParaSite" id="nRc.2.0.1.t47482-RA">
    <property type="protein sequence ID" value="nRc.2.0.1.t47482-RA"/>
    <property type="gene ID" value="nRc.2.0.1.g47482"/>
</dbReference>
<organism evidence="1 2">
    <name type="scientific">Romanomermis culicivorax</name>
    <name type="common">Nematode worm</name>
    <dbReference type="NCBI Taxonomy" id="13658"/>
    <lineage>
        <taxon>Eukaryota</taxon>
        <taxon>Metazoa</taxon>
        <taxon>Ecdysozoa</taxon>
        <taxon>Nematoda</taxon>
        <taxon>Enoplea</taxon>
        <taxon>Dorylaimia</taxon>
        <taxon>Mermithida</taxon>
        <taxon>Mermithoidea</taxon>
        <taxon>Mermithidae</taxon>
        <taxon>Romanomermis</taxon>
    </lineage>
</organism>